<dbReference type="Gene3D" id="3.40.50.1000">
    <property type="entry name" value="HAD superfamily/HAD-like"/>
    <property type="match status" value="1"/>
</dbReference>
<dbReference type="InterPro" id="IPR036412">
    <property type="entry name" value="HAD-like_sf"/>
</dbReference>
<dbReference type="SUPFAM" id="SSF56784">
    <property type="entry name" value="HAD-like"/>
    <property type="match status" value="1"/>
</dbReference>
<gene>
    <name evidence="1" type="ORF">FDO65_07265</name>
</gene>
<accession>A0A4U6QQ88</accession>
<dbReference type="InterPro" id="IPR023198">
    <property type="entry name" value="PGP-like_dom2"/>
</dbReference>
<keyword evidence="2" id="KW-1185">Reference proteome</keyword>
<dbReference type="InterPro" id="IPR006439">
    <property type="entry name" value="HAD-SF_hydro_IA"/>
</dbReference>
<dbReference type="SFLD" id="SFLDG01129">
    <property type="entry name" value="C1.5:_HAD__Beta-PGM__Phosphata"/>
    <property type="match status" value="1"/>
</dbReference>
<dbReference type="Proteomes" id="UP000306985">
    <property type="component" value="Unassembled WGS sequence"/>
</dbReference>
<organism evidence="1 2">
    <name type="scientific">Nakamurella flava</name>
    <dbReference type="NCBI Taxonomy" id="2576308"/>
    <lineage>
        <taxon>Bacteria</taxon>
        <taxon>Bacillati</taxon>
        <taxon>Actinomycetota</taxon>
        <taxon>Actinomycetes</taxon>
        <taxon>Nakamurellales</taxon>
        <taxon>Nakamurellaceae</taxon>
        <taxon>Nakamurella</taxon>
    </lineage>
</organism>
<dbReference type="SFLD" id="SFLDS00003">
    <property type="entry name" value="Haloacid_Dehalogenase"/>
    <property type="match status" value="1"/>
</dbReference>
<protein>
    <submittedName>
        <fullName evidence="1">HAD family hydrolase</fullName>
    </submittedName>
</protein>
<dbReference type="AlphaFoldDB" id="A0A4U6QQ88"/>
<dbReference type="OrthoDB" id="9800058at2"/>
<name>A0A4U6QQ88_9ACTN</name>
<evidence type="ECO:0000313" key="1">
    <source>
        <dbReference type="EMBL" id="TKV62226.1"/>
    </source>
</evidence>
<dbReference type="InterPro" id="IPR023214">
    <property type="entry name" value="HAD_sf"/>
</dbReference>
<keyword evidence="1" id="KW-0378">Hydrolase</keyword>
<dbReference type="EMBL" id="SZZH01000001">
    <property type="protein sequence ID" value="TKV62226.1"/>
    <property type="molecule type" value="Genomic_DNA"/>
</dbReference>
<proteinExistence type="predicted"/>
<dbReference type="PANTHER" id="PTHR43481:SF4">
    <property type="entry name" value="GLYCEROL-1-PHOSPHATE PHOSPHOHYDROLASE 1-RELATED"/>
    <property type="match status" value="1"/>
</dbReference>
<dbReference type="InterPro" id="IPR051806">
    <property type="entry name" value="HAD-like_SPP"/>
</dbReference>
<dbReference type="Pfam" id="PF00702">
    <property type="entry name" value="Hydrolase"/>
    <property type="match status" value="1"/>
</dbReference>
<evidence type="ECO:0000313" key="2">
    <source>
        <dbReference type="Proteomes" id="UP000306985"/>
    </source>
</evidence>
<sequence>MTCSAVLFDCDGVLVDSDASVMQAWGDWAVHHGLDPVTVGEMVHGRRAADTVALLIDEVGRSEAVELINRLEIDGAVAVPAIAGAPELTRSIPAEQWAVVTSGTRLLATARITAAGLAVPDVLVTADDVRLGKPDPEGFLAAAAALGQLPVQAVVLEDSPAGVEAARAAGVGAVIGIGERALQTDADVVVTDLTALSWTGSGLRAENPLRA</sequence>
<dbReference type="PANTHER" id="PTHR43481">
    <property type="entry name" value="FRUCTOSE-1-PHOSPHATE PHOSPHATASE"/>
    <property type="match status" value="1"/>
</dbReference>
<dbReference type="GO" id="GO:0050308">
    <property type="term" value="F:sugar-phosphatase activity"/>
    <property type="evidence" value="ECO:0007669"/>
    <property type="project" value="TreeGrafter"/>
</dbReference>
<dbReference type="Gene3D" id="1.10.150.240">
    <property type="entry name" value="Putative phosphatase, domain 2"/>
    <property type="match status" value="1"/>
</dbReference>
<comment type="caution">
    <text evidence="1">The sequence shown here is derived from an EMBL/GenBank/DDBJ whole genome shotgun (WGS) entry which is preliminary data.</text>
</comment>
<reference evidence="1 2" key="1">
    <citation type="submission" date="2019-05" db="EMBL/GenBank/DDBJ databases">
        <title>Nakamurella sp. N5BH11, whole genome shotgun sequence.</title>
        <authorList>
            <person name="Tuo L."/>
        </authorList>
    </citation>
    <scope>NUCLEOTIDE SEQUENCE [LARGE SCALE GENOMIC DNA]</scope>
    <source>
        <strain evidence="1 2">N5BH11</strain>
    </source>
</reference>
<dbReference type="NCBIfam" id="TIGR01509">
    <property type="entry name" value="HAD-SF-IA-v3"/>
    <property type="match status" value="1"/>
</dbReference>